<gene>
    <name evidence="2" type="ORF">SAMN06265374_1548</name>
</gene>
<dbReference type="Proteomes" id="UP001157914">
    <property type="component" value="Unassembled WGS sequence"/>
</dbReference>
<dbReference type="EMBL" id="FXTT01000002">
    <property type="protein sequence ID" value="SMP15214.1"/>
    <property type="molecule type" value="Genomic_DNA"/>
</dbReference>
<feature type="transmembrane region" description="Helical" evidence="1">
    <location>
        <begin position="184"/>
        <end position="205"/>
    </location>
</feature>
<feature type="transmembrane region" description="Helical" evidence="1">
    <location>
        <begin position="244"/>
        <end position="269"/>
    </location>
</feature>
<feature type="transmembrane region" description="Helical" evidence="1">
    <location>
        <begin position="28"/>
        <end position="49"/>
    </location>
</feature>
<accession>A0ABY1NR41</accession>
<feature type="transmembrane region" description="Helical" evidence="1">
    <location>
        <begin position="111"/>
        <end position="133"/>
    </location>
</feature>
<keyword evidence="3" id="KW-1185">Reference proteome</keyword>
<sequence>MSIDTSRHQGFQTERIGVSRQPDPAWRITLGAVGVLAFTGWAYLAAMVIDMIPVMDMSEAGPGMGLLNQFNFFRGLPEEARAALAVLCLPAGATFGMPSEALTAGDFLKIYMMWAMMALAMMLPSAVPMLRAFHKQHQNGLAARSLTIVTLLAAVGYLSVWFGYAAIATIMQWGLVSAGAISPMMAPVSMALTVTVLLVAGFYQFSPQKRACLDRCWYPKWVFDRPSKEHPQTAAIAEGWRQGLYCLGCCWAVMAVMFAVGLMNIFWIAALGGLMALEKSLITQWFPRFIGLFFLVWGSALLFALTRAGGGG</sequence>
<evidence type="ECO:0000313" key="2">
    <source>
        <dbReference type="EMBL" id="SMP15214.1"/>
    </source>
</evidence>
<feature type="transmembrane region" description="Helical" evidence="1">
    <location>
        <begin position="289"/>
        <end position="306"/>
    </location>
</feature>
<protein>
    <submittedName>
        <fullName evidence="2">Predicted metal-binding membrane protein</fullName>
    </submittedName>
</protein>
<comment type="caution">
    <text evidence="2">The sequence shown here is derived from an EMBL/GenBank/DDBJ whole genome shotgun (WGS) entry which is preliminary data.</text>
</comment>
<organism evidence="2 3">
    <name type="scientific">Roseibium denhamense</name>
    <dbReference type="NCBI Taxonomy" id="76305"/>
    <lineage>
        <taxon>Bacteria</taxon>
        <taxon>Pseudomonadati</taxon>
        <taxon>Pseudomonadota</taxon>
        <taxon>Alphaproteobacteria</taxon>
        <taxon>Hyphomicrobiales</taxon>
        <taxon>Stappiaceae</taxon>
        <taxon>Roseibium</taxon>
    </lineage>
</organism>
<keyword evidence="1" id="KW-0812">Transmembrane</keyword>
<feature type="transmembrane region" description="Helical" evidence="1">
    <location>
        <begin position="145"/>
        <end position="164"/>
    </location>
</feature>
<evidence type="ECO:0000313" key="3">
    <source>
        <dbReference type="Proteomes" id="UP001157914"/>
    </source>
</evidence>
<keyword evidence="1" id="KW-0472">Membrane</keyword>
<dbReference type="InterPro" id="IPR018688">
    <property type="entry name" value="PpoB2-like"/>
</dbReference>
<proteinExistence type="predicted"/>
<reference evidence="2 3" key="1">
    <citation type="submission" date="2017-05" db="EMBL/GenBank/DDBJ databases">
        <authorList>
            <person name="Varghese N."/>
            <person name="Submissions S."/>
        </authorList>
    </citation>
    <scope>NUCLEOTIDE SEQUENCE [LARGE SCALE GENOMIC DNA]</scope>
    <source>
        <strain evidence="2 3">DSM 15949</strain>
    </source>
</reference>
<name>A0ABY1NR41_9HYPH</name>
<keyword evidence="1" id="KW-1133">Transmembrane helix</keyword>
<dbReference type="RefSeq" id="WP_155194485.1">
    <property type="nucleotide sequence ID" value="NZ_BAAAEA010000003.1"/>
</dbReference>
<dbReference type="Pfam" id="PF09948">
    <property type="entry name" value="PpoB2"/>
    <property type="match status" value="1"/>
</dbReference>
<evidence type="ECO:0000256" key="1">
    <source>
        <dbReference type="SAM" id="Phobius"/>
    </source>
</evidence>